<dbReference type="PANTHER" id="PTHR43133">
    <property type="entry name" value="RNA POLYMERASE ECF-TYPE SIGMA FACTO"/>
    <property type="match status" value="1"/>
</dbReference>
<dbReference type="AlphaFoldDB" id="A0A7W7A907"/>
<reference evidence="8 9" key="1">
    <citation type="submission" date="2020-08" db="EMBL/GenBank/DDBJ databases">
        <title>Genomic Encyclopedia of Type Strains, Phase IV (KMG-IV): sequencing the most valuable type-strain genomes for metagenomic binning, comparative biology and taxonomic classification.</title>
        <authorList>
            <person name="Goeker M."/>
        </authorList>
    </citation>
    <scope>NUCLEOTIDE SEQUENCE [LARGE SCALE GENOMIC DNA]</scope>
    <source>
        <strain evidence="8 9">DSM 17507</strain>
    </source>
</reference>
<evidence type="ECO:0000256" key="3">
    <source>
        <dbReference type="ARBA" id="ARBA00023082"/>
    </source>
</evidence>
<dbReference type="SUPFAM" id="SSF88946">
    <property type="entry name" value="Sigma2 domain of RNA polymerase sigma factors"/>
    <property type="match status" value="1"/>
</dbReference>
<evidence type="ECO:0000313" key="8">
    <source>
        <dbReference type="EMBL" id="MBB4611922.1"/>
    </source>
</evidence>
<dbReference type="InterPro" id="IPR013325">
    <property type="entry name" value="RNA_pol_sigma_r2"/>
</dbReference>
<dbReference type="Gene3D" id="1.10.1740.10">
    <property type="match status" value="1"/>
</dbReference>
<feature type="domain" description="RNA polymerase sigma factor 70 region 4 type 2" evidence="7">
    <location>
        <begin position="114"/>
        <end position="161"/>
    </location>
</feature>
<proteinExistence type="inferred from homology"/>
<dbReference type="Pfam" id="PF04542">
    <property type="entry name" value="Sigma70_r2"/>
    <property type="match status" value="1"/>
</dbReference>
<evidence type="ECO:0000259" key="6">
    <source>
        <dbReference type="Pfam" id="PF04542"/>
    </source>
</evidence>
<protein>
    <submittedName>
        <fullName evidence="8">RNA polymerase sigma-70 factor (ECF subfamily)</fullName>
    </submittedName>
</protein>
<feature type="domain" description="RNA polymerase sigma-70 region 2" evidence="6">
    <location>
        <begin position="20"/>
        <end position="80"/>
    </location>
</feature>
<dbReference type="InterPro" id="IPR036388">
    <property type="entry name" value="WH-like_DNA-bd_sf"/>
</dbReference>
<dbReference type="Gene3D" id="1.10.10.10">
    <property type="entry name" value="Winged helix-like DNA-binding domain superfamily/Winged helix DNA-binding domain"/>
    <property type="match status" value="1"/>
</dbReference>
<dbReference type="InterPro" id="IPR007627">
    <property type="entry name" value="RNA_pol_sigma70_r2"/>
</dbReference>
<organism evidence="8 9">
    <name type="scientific">Novosphingobium taihuense</name>
    <dbReference type="NCBI Taxonomy" id="260085"/>
    <lineage>
        <taxon>Bacteria</taxon>
        <taxon>Pseudomonadati</taxon>
        <taxon>Pseudomonadota</taxon>
        <taxon>Alphaproteobacteria</taxon>
        <taxon>Sphingomonadales</taxon>
        <taxon>Sphingomonadaceae</taxon>
        <taxon>Novosphingobium</taxon>
    </lineage>
</organism>
<keyword evidence="3" id="KW-0731">Sigma factor</keyword>
<feature type="region of interest" description="Disordered" evidence="5">
    <location>
        <begin position="175"/>
        <end position="200"/>
    </location>
</feature>
<keyword evidence="2" id="KW-0805">Transcription regulation</keyword>
<dbReference type="Proteomes" id="UP000538566">
    <property type="component" value="Unassembled WGS sequence"/>
</dbReference>
<evidence type="ECO:0000256" key="2">
    <source>
        <dbReference type="ARBA" id="ARBA00023015"/>
    </source>
</evidence>
<evidence type="ECO:0000259" key="7">
    <source>
        <dbReference type="Pfam" id="PF08281"/>
    </source>
</evidence>
<dbReference type="EMBL" id="JACHOA010000001">
    <property type="protein sequence ID" value="MBB4611922.1"/>
    <property type="molecule type" value="Genomic_DNA"/>
</dbReference>
<dbReference type="InterPro" id="IPR014284">
    <property type="entry name" value="RNA_pol_sigma-70_dom"/>
</dbReference>
<dbReference type="InterPro" id="IPR013324">
    <property type="entry name" value="RNA_pol_sigma_r3/r4-like"/>
</dbReference>
<dbReference type="NCBIfam" id="TIGR02937">
    <property type="entry name" value="sigma70-ECF"/>
    <property type="match status" value="1"/>
</dbReference>
<dbReference type="GO" id="GO:0016987">
    <property type="term" value="F:sigma factor activity"/>
    <property type="evidence" value="ECO:0007669"/>
    <property type="project" value="UniProtKB-KW"/>
</dbReference>
<gene>
    <name evidence="8" type="ORF">GGR37_000168</name>
</gene>
<dbReference type="GO" id="GO:0003677">
    <property type="term" value="F:DNA binding"/>
    <property type="evidence" value="ECO:0007669"/>
    <property type="project" value="InterPro"/>
</dbReference>
<name>A0A7W7A907_9SPHN</name>
<dbReference type="Pfam" id="PF08281">
    <property type="entry name" value="Sigma70_r4_2"/>
    <property type="match status" value="1"/>
</dbReference>
<dbReference type="RefSeq" id="WP_144902598.1">
    <property type="nucleotide sequence ID" value="NZ_JACHOA010000001.1"/>
</dbReference>
<dbReference type="GO" id="GO:0006352">
    <property type="term" value="P:DNA-templated transcription initiation"/>
    <property type="evidence" value="ECO:0007669"/>
    <property type="project" value="InterPro"/>
</dbReference>
<evidence type="ECO:0000256" key="4">
    <source>
        <dbReference type="ARBA" id="ARBA00023163"/>
    </source>
</evidence>
<keyword evidence="4" id="KW-0804">Transcription</keyword>
<dbReference type="SUPFAM" id="SSF88659">
    <property type="entry name" value="Sigma3 and sigma4 domains of RNA polymerase sigma factors"/>
    <property type="match status" value="1"/>
</dbReference>
<evidence type="ECO:0000313" key="9">
    <source>
        <dbReference type="Proteomes" id="UP000538566"/>
    </source>
</evidence>
<evidence type="ECO:0000256" key="5">
    <source>
        <dbReference type="SAM" id="MobiDB-lite"/>
    </source>
</evidence>
<keyword evidence="9" id="KW-1185">Reference proteome</keyword>
<comment type="similarity">
    <text evidence="1">Belongs to the sigma-70 factor family. ECF subfamily.</text>
</comment>
<dbReference type="InterPro" id="IPR013249">
    <property type="entry name" value="RNA_pol_sigma70_r4_t2"/>
</dbReference>
<dbReference type="PANTHER" id="PTHR43133:SF63">
    <property type="entry name" value="RNA POLYMERASE SIGMA FACTOR FECI-RELATED"/>
    <property type="match status" value="1"/>
</dbReference>
<sequence>MTRIQTERARWLAQNIVPLEPRLRSWLARHQVEGLDVDDIVQEAYARLAAVESVEAVYNPFSYLIQTAHSIICTHLRRSQVVSIRAVDDSELTRFECQEASPERCASDRDELRRVGEIVASFPKQVATVFTLRRVEGLSQRDTAARMNVSESTVEKHMAKGIRLFMDAIACSGISPRGASRPRNESNTGSDGRSRKQCAD</sequence>
<dbReference type="InterPro" id="IPR039425">
    <property type="entry name" value="RNA_pol_sigma-70-like"/>
</dbReference>
<accession>A0A7W7A907</accession>
<evidence type="ECO:0000256" key="1">
    <source>
        <dbReference type="ARBA" id="ARBA00010641"/>
    </source>
</evidence>
<comment type="caution">
    <text evidence="8">The sequence shown here is derived from an EMBL/GenBank/DDBJ whole genome shotgun (WGS) entry which is preliminary data.</text>
</comment>
<dbReference type="OrthoDB" id="7268940at2"/>